<name>A0A0D0VHG4_CRYGA</name>
<dbReference type="EMBL" id="KN847982">
    <property type="protein sequence ID" value="KIR46871.1"/>
    <property type="molecule type" value="Genomic_DNA"/>
</dbReference>
<feature type="compositionally biased region" description="Polar residues" evidence="1">
    <location>
        <begin position="79"/>
        <end position="90"/>
    </location>
</feature>
<sequence length="230" mass="24634">MATNPDSRPLPDGWVQQFNNEHQAWFYVNTKAPGGPASQWTHPADDQPTYAPPPGNPPSKTSTPFAPADDKSRGASEPYYQSSTPQPSGLQQTPYQPASQSASPGPQSQQEKKRGIGGFFSKLSGNNKPSGYQQSYSQAYPQQQQYGAYPQQQYGYAQQPMYQQQPMYAQRPQRAGMGAGGAAALGLGGGLLGGMLIGDMISDSQHDAYMDGYQDGEMGDMGGGDFGGDF</sequence>
<accession>A0A0D0VHG4</accession>
<dbReference type="Gene3D" id="2.20.70.10">
    <property type="match status" value="1"/>
</dbReference>
<evidence type="ECO:0000313" key="2">
    <source>
        <dbReference type="EMBL" id="KIR46871.1"/>
    </source>
</evidence>
<proteinExistence type="predicted"/>
<dbReference type="AlphaFoldDB" id="A0A0D0VHG4"/>
<gene>
    <name evidence="2" type="ORF">I312_03762</name>
</gene>
<dbReference type="SUPFAM" id="SSF51045">
    <property type="entry name" value="WW domain"/>
    <property type="match status" value="1"/>
</dbReference>
<evidence type="ECO:0000256" key="1">
    <source>
        <dbReference type="SAM" id="MobiDB-lite"/>
    </source>
</evidence>
<feature type="compositionally biased region" description="Low complexity" evidence="1">
    <location>
        <begin position="91"/>
        <end position="109"/>
    </location>
</feature>
<dbReference type="OrthoDB" id="2367685at2759"/>
<dbReference type="InterPro" id="IPR036020">
    <property type="entry name" value="WW_dom_sf"/>
</dbReference>
<protein>
    <submittedName>
        <fullName evidence="2">Unplaced genomic scaffold supercont1.10, whole genome shotgun sequence</fullName>
    </submittedName>
</protein>
<dbReference type="HOGENOM" id="CLU_091402_0_0_1"/>
<reference evidence="2" key="1">
    <citation type="submission" date="2015-01" db="EMBL/GenBank/DDBJ databases">
        <title>The Genome Sequence of Cryptococcus gattii CA1280.</title>
        <authorList>
            <consortium name="The Broad Institute Genomics Platform"/>
            <person name="Cuomo C."/>
            <person name="Litvintseva A."/>
            <person name="Chen Y."/>
            <person name="Heitman J."/>
            <person name="Sun S."/>
            <person name="Springer D."/>
            <person name="Dromer F."/>
            <person name="Young S."/>
            <person name="Zeng Q."/>
            <person name="Gargeya S."/>
            <person name="Abouelleil A."/>
            <person name="Alvarado L."/>
            <person name="Chapman S.B."/>
            <person name="Gainer-Dewar J."/>
            <person name="Goldberg J."/>
            <person name="Griggs A."/>
            <person name="Gujja S."/>
            <person name="Hansen M."/>
            <person name="Howarth C."/>
            <person name="Imamovic A."/>
            <person name="Larimer J."/>
            <person name="Murphy C."/>
            <person name="Naylor J."/>
            <person name="Pearson M."/>
            <person name="Priest M."/>
            <person name="Roberts A."/>
            <person name="Saif S."/>
            <person name="Shea T."/>
            <person name="Sykes S."/>
            <person name="Wortman J."/>
            <person name="Nusbaum C."/>
            <person name="Birren B."/>
        </authorList>
    </citation>
    <scope>NUCLEOTIDE SEQUENCE [LARGE SCALE GENOMIC DNA]</scope>
    <source>
        <strain evidence="2">CA1280</strain>
    </source>
</reference>
<organism evidence="2">
    <name type="scientific">Cryptococcus bacillisporus CA1280</name>
    <dbReference type="NCBI Taxonomy" id="1296109"/>
    <lineage>
        <taxon>Eukaryota</taxon>
        <taxon>Fungi</taxon>
        <taxon>Dikarya</taxon>
        <taxon>Basidiomycota</taxon>
        <taxon>Agaricomycotina</taxon>
        <taxon>Tremellomycetes</taxon>
        <taxon>Tremellales</taxon>
        <taxon>Cryptococcaceae</taxon>
        <taxon>Cryptococcus</taxon>
        <taxon>Cryptococcus gattii species complex</taxon>
    </lineage>
</organism>
<feature type="region of interest" description="Disordered" evidence="1">
    <location>
        <begin position="26"/>
        <end position="139"/>
    </location>
</feature>